<keyword evidence="6" id="KW-0378">Hydrolase</keyword>
<dbReference type="Proteomes" id="UP000078200">
    <property type="component" value="Unassembled WGS sequence"/>
</dbReference>
<dbReference type="HAMAP" id="MF_00209">
    <property type="entry name" value="Inorganic_PPase"/>
    <property type="match status" value="1"/>
</dbReference>
<evidence type="ECO:0000256" key="6">
    <source>
        <dbReference type="ARBA" id="ARBA00022801"/>
    </source>
</evidence>
<keyword evidence="5" id="KW-0479">Metal-binding</keyword>
<keyword evidence="9" id="KW-1185">Reference proteome</keyword>
<name>A0A1A9UKF4_GLOAU</name>
<evidence type="ECO:0000256" key="2">
    <source>
        <dbReference type="ARBA" id="ARBA00006220"/>
    </source>
</evidence>
<dbReference type="EnsemblMetazoa" id="GAUT007542-RA">
    <property type="protein sequence ID" value="GAUT007542-PA"/>
    <property type="gene ID" value="GAUT007542"/>
</dbReference>
<evidence type="ECO:0000256" key="7">
    <source>
        <dbReference type="ARBA" id="ARBA00022842"/>
    </source>
</evidence>
<evidence type="ECO:0000256" key="1">
    <source>
        <dbReference type="ARBA" id="ARBA00001946"/>
    </source>
</evidence>
<dbReference type="PANTHER" id="PTHR10286">
    <property type="entry name" value="INORGANIC PYROPHOSPHATASE"/>
    <property type="match status" value="1"/>
</dbReference>
<keyword evidence="4" id="KW-0963">Cytoplasm</keyword>
<dbReference type="GO" id="GO:0006796">
    <property type="term" value="P:phosphate-containing compound metabolic process"/>
    <property type="evidence" value="ECO:0007669"/>
    <property type="project" value="InterPro"/>
</dbReference>
<dbReference type="PROSITE" id="PS00387">
    <property type="entry name" value="PPASE"/>
    <property type="match status" value="1"/>
</dbReference>
<dbReference type="GO" id="GO:0004427">
    <property type="term" value="F:inorganic diphosphate phosphatase activity"/>
    <property type="evidence" value="ECO:0007669"/>
    <property type="project" value="UniProtKB-EC"/>
</dbReference>
<sequence>MNLNLVPAGKNLPNDIYAIIEIPTNSSPIKYEVDKETGILFVNRFIPTSMFYPCNYGYINHTISLDGDPLDILVPTPFPVLHGSVIRCKPIGVLKMIDESGEDAKIIAIPHEKILAGYKNSITNINEISHLLKSQITHFFEHYKDLEEKKWTKVISWEGIQAAEAEIISSFNRKQSLSTKI</sequence>
<protein>
    <recommendedName>
        <fullName evidence="3">inorganic diphosphatase</fullName>
        <ecNumber evidence="3">3.6.1.1</ecNumber>
    </recommendedName>
</protein>
<accession>A0A1A9UKF4</accession>
<dbReference type="VEuPathDB" id="VectorBase:GAUT007542"/>
<dbReference type="Gene3D" id="3.90.80.10">
    <property type="entry name" value="Inorganic pyrophosphatase"/>
    <property type="match status" value="1"/>
</dbReference>
<reference evidence="8" key="1">
    <citation type="submission" date="2020-05" db="UniProtKB">
        <authorList>
            <consortium name="EnsemblMetazoa"/>
        </authorList>
    </citation>
    <scope>IDENTIFICATION</scope>
    <source>
        <strain evidence="8">TTRI</strain>
    </source>
</reference>
<dbReference type="InterPro" id="IPR008162">
    <property type="entry name" value="Pyrophosphatase"/>
</dbReference>
<dbReference type="InterPro" id="IPR036649">
    <property type="entry name" value="Pyrophosphatase_sf"/>
</dbReference>
<proteinExistence type="inferred from homology"/>
<organism evidence="8 9">
    <name type="scientific">Glossina austeni</name>
    <name type="common">Savannah tsetse fly</name>
    <dbReference type="NCBI Taxonomy" id="7395"/>
    <lineage>
        <taxon>Eukaryota</taxon>
        <taxon>Metazoa</taxon>
        <taxon>Ecdysozoa</taxon>
        <taxon>Arthropoda</taxon>
        <taxon>Hexapoda</taxon>
        <taxon>Insecta</taxon>
        <taxon>Pterygota</taxon>
        <taxon>Neoptera</taxon>
        <taxon>Endopterygota</taxon>
        <taxon>Diptera</taxon>
        <taxon>Brachycera</taxon>
        <taxon>Muscomorpha</taxon>
        <taxon>Hippoboscoidea</taxon>
        <taxon>Glossinidae</taxon>
        <taxon>Glossina</taxon>
    </lineage>
</organism>
<dbReference type="CDD" id="cd00412">
    <property type="entry name" value="pyrophosphatase"/>
    <property type="match status" value="1"/>
</dbReference>
<dbReference type="STRING" id="7395.A0A1A9UKF4"/>
<comment type="cofactor">
    <cofactor evidence="1">
        <name>Mg(2+)</name>
        <dbReference type="ChEBI" id="CHEBI:18420"/>
    </cofactor>
</comment>
<dbReference type="SUPFAM" id="SSF50324">
    <property type="entry name" value="Inorganic pyrophosphatase"/>
    <property type="match status" value="1"/>
</dbReference>
<dbReference type="FunFam" id="3.90.80.10:FF:000001">
    <property type="entry name" value="Inorganic pyrophosphatase"/>
    <property type="match status" value="1"/>
</dbReference>
<dbReference type="AlphaFoldDB" id="A0A1A9UKF4"/>
<dbReference type="EC" id="3.6.1.1" evidence="3"/>
<dbReference type="NCBIfam" id="NF002317">
    <property type="entry name" value="PRK01250.1"/>
    <property type="match status" value="1"/>
</dbReference>
<keyword evidence="7" id="KW-0460">Magnesium</keyword>
<comment type="similarity">
    <text evidence="2">Belongs to the PPase family.</text>
</comment>
<evidence type="ECO:0000256" key="3">
    <source>
        <dbReference type="ARBA" id="ARBA00012146"/>
    </source>
</evidence>
<evidence type="ECO:0000313" key="9">
    <source>
        <dbReference type="Proteomes" id="UP000078200"/>
    </source>
</evidence>
<evidence type="ECO:0000313" key="8">
    <source>
        <dbReference type="EnsemblMetazoa" id="GAUT007542-PA"/>
    </source>
</evidence>
<evidence type="ECO:0000256" key="4">
    <source>
        <dbReference type="ARBA" id="ARBA00022490"/>
    </source>
</evidence>
<dbReference type="GO" id="GO:0005737">
    <property type="term" value="C:cytoplasm"/>
    <property type="evidence" value="ECO:0007669"/>
    <property type="project" value="InterPro"/>
</dbReference>
<evidence type="ECO:0000256" key="5">
    <source>
        <dbReference type="ARBA" id="ARBA00022723"/>
    </source>
</evidence>
<dbReference type="Pfam" id="PF00719">
    <property type="entry name" value="Pyrophosphatase"/>
    <property type="match status" value="1"/>
</dbReference>
<dbReference type="GO" id="GO:0000287">
    <property type="term" value="F:magnesium ion binding"/>
    <property type="evidence" value="ECO:0007669"/>
    <property type="project" value="InterPro"/>
</dbReference>